<dbReference type="EMBL" id="LNZB01000060">
    <property type="protein sequence ID" value="KTD75099.1"/>
    <property type="molecule type" value="Genomic_DNA"/>
</dbReference>
<keyword evidence="2" id="KW-1185">Reference proteome</keyword>
<gene>
    <name evidence="1" type="ORF">Lwal_3140</name>
</gene>
<dbReference type="RefSeq" id="WP_058481729.1">
    <property type="nucleotide sequence ID" value="NZ_CAAAIQ010000005.1"/>
</dbReference>
<sequence length="312" mass="35709">MEIESNLIVDESLKQREETIKTILTKQEEAWVLSNKFTRATDEEEVLIYPMGAERYLLSQLLSKEEGRYPIIDDIKGKNVLVIPGYGNSAFLFADAGATSVTVYDKDPVTIAWVKAFKKFYHFRECSTYPSIGEVLTALSKWYPPLLTIPGSRLMNTILWGLNPKALRKRYLRYMLSLTQKAMQLNPKNDFELEYQIDFHSGELKHCLKNNTQSNFDTVYVPYLLGVTNGIERVYDITQFIHQIIEHMPSCRILITPSQKNKEFHIVGSSYFSTTEYNQFADIPGVDSLVVAEDSGWFKTQGMLVLGKKSGQ</sequence>
<reference evidence="1 2" key="1">
    <citation type="submission" date="2015-11" db="EMBL/GenBank/DDBJ databases">
        <title>Genomic analysis of 38 Legionella species identifies large and diverse effector repertoires.</title>
        <authorList>
            <person name="Burstein D."/>
            <person name="Amaro F."/>
            <person name="Zusman T."/>
            <person name="Lifshitz Z."/>
            <person name="Cohen O."/>
            <person name="Gilbert J.A."/>
            <person name="Pupko T."/>
            <person name="Shuman H.A."/>
            <person name="Segal G."/>
        </authorList>
    </citation>
    <scope>NUCLEOTIDE SEQUENCE [LARGE SCALE GENOMIC DNA]</scope>
    <source>
        <strain evidence="1 2">ATCC 51914</strain>
    </source>
</reference>
<dbReference type="PATRIC" id="fig|66969.6.peg.3429"/>
<comment type="caution">
    <text evidence="1">The sequence shown here is derived from an EMBL/GenBank/DDBJ whole genome shotgun (WGS) entry which is preliminary data.</text>
</comment>
<protein>
    <submittedName>
        <fullName evidence="1">ABC transporter permease</fullName>
    </submittedName>
</protein>
<evidence type="ECO:0000313" key="1">
    <source>
        <dbReference type="EMBL" id="KTD75099.1"/>
    </source>
</evidence>
<dbReference type="Proteomes" id="UP000054729">
    <property type="component" value="Unassembled WGS sequence"/>
</dbReference>
<evidence type="ECO:0000313" key="2">
    <source>
        <dbReference type="Proteomes" id="UP000054729"/>
    </source>
</evidence>
<proteinExistence type="predicted"/>
<accession>A0A0W1A178</accession>
<organism evidence="1 2">
    <name type="scientific">Legionella waltersii</name>
    <dbReference type="NCBI Taxonomy" id="66969"/>
    <lineage>
        <taxon>Bacteria</taxon>
        <taxon>Pseudomonadati</taxon>
        <taxon>Pseudomonadota</taxon>
        <taxon>Gammaproteobacteria</taxon>
        <taxon>Legionellales</taxon>
        <taxon>Legionellaceae</taxon>
        <taxon>Legionella</taxon>
    </lineage>
</organism>
<name>A0A0W1A178_9GAMM</name>
<dbReference type="AlphaFoldDB" id="A0A0W1A178"/>